<evidence type="ECO:0000313" key="6">
    <source>
        <dbReference type="Proteomes" id="UP001154282"/>
    </source>
</evidence>
<feature type="transmembrane region" description="Helical" evidence="3">
    <location>
        <begin position="593"/>
        <end position="614"/>
    </location>
</feature>
<evidence type="ECO:0000259" key="4">
    <source>
        <dbReference type="Pfam" id="PF13962"/>
    </source>
</evidence>
<comment type="caution">
    <text evidence="5">The sequence shown here is derived from an EMBL/GenBank/DDBJ whole genome shotgun (WGS) entry which is preliminary data.</text>
</comment>
<dbReference type="InterPro" id="IPR026961">
    <property type="entry name" value="PGG_dom"/>
</dbReference>
<reference evidence="5" key="1">
    <citation type="submission" date="2022-08" db="EMBL/GenBank/DDBJ databases">
        <authorList>
            <person name="Gutierrez-Valencia J."/>
        </authorList>
    </citation>
    <scope>NUCLEOTIDE SEQUENCE</scope>
</reference>
<keyword evidence="3" id="KW-0812">Transmembrane</keyword>
<dbReference type="Gene3D" id="1.25.40.20">
    <property type="entry name" value="Ankyrin repeat-containing domain"/>
    <property type="match status" value="2"/>
</dbReference>
<feature type="transmembrane region" description="Helical" evidence="3">
    <location>
        <begin position="626"/>
        <end position="646"/>
    </location>
</feature>
<evidence type="ECO:0000256" key="3">
    <source>
        <dbReference type="SAM" id="Phobius"/>
    </source>
</evidence>
<accession>A0AAV0H350</accession>
<gene>
    <name evidence="5" type="ORF">LITE_LOCUS2260</name>
</gene>
<feature type="repeat" description="ANK" evidence="1">
    <location>
        <begin position="36"/>
        <end position="58"/>
    </location>
</feature>
<dbReference type="Pfam" id="PF13962">
    <property type="entry name" value="PGG"/>
    <property type="match status" value="1"/>
</dbReference>
<dbReference type="InterPro" id="IPR002110">
    <property type="entry name" value="Ankyrin_rpt"/>
</dbReference>
<feature type="domain" description="PGG" evidence="4">
    <location>
        <begin position="501"/>
        <end position="613"/>
    </location>
</feature>
<feature type="transmembrane region" description="Helical" evidence="3">
    <location>
        <begin position="210"/>
        <end position="233"/>
    </location>
</feature>
<dbReference type="PROSITE" id="PS50088">
    <property type="entry name" value="ANK_REPEAT"/>
    <property type="match status" value="1"/>
</dbReference>
<keyword evidence="6" id="KW-1185">Reference proteome</keyword>
<evidence type="ECO:0000313" key="5">
    <source>
        <dbReference type="EMBL" id="CAI0379423.1"/>
    </source>
</evidence>
<keyword evidence="1" id="KW-0040">ANK repeat</keyword>
<dbReference type="GO" id="GO:0016020">
    <property type="term" value="C:membrane"/>
    <property type="evidence" value="ECO:0007669"/>
    <property type="project" value="TreeGrafter"/>
</dbReference>
<dbReference type="SMART" id="SM00248">
    <property type="entry name" value="ANK"/>
    <property type="match status" value="6"/>
</dbReference>
<dbReference type="Proteomes" id="UP001154282">
    <property type="component" value="Unassembled WGS sequence"/>
</dbReference>
<dbReference type="Pfam" id="PF12796">
    <property type="entry name" value="Ank_2"/>
    <property type="match status" value="2"/>
</dbReference>
<dbReference type="EMBL" id="CAMGYJ010000002">
    <property type="protein sequence ID" value="CAI0379423.1"/>
    <property type="molecule type" value="Genomic_DNA"/>
</dbReference>
<dbReference type="PANTHER" id="PTHR24177:SF470">
    <property type="entry name" value="ANKYRIN REPEAT PROTEIN"/>
    <property type="match status" value="1"/>
</dbReference>
<dbReference type="PANTHER" id="PTHR24177">
    <property type="entry name" value="CASKIN"/>
    <property type="match status" value="1"/>
</dbReference>
<keyword evidence="3" id="KW-1133">Transmembrane helix</keyword>
<organism evidence="5 6">
    <name type="scientific">Linum tenue</name>
    <dbReference type="NCBI Taxonomy" id="586396"/>
    <lineage>
        <taxon>Eukaryota</taxon>
        <taxon>Viridiplantae</taxon>
        <taxon>Streptophyta</taxon>
        <taxon>Embryophyta</taxon>
        <taxon>Tracheophyta</taxon>
        <taxon>Spermatophyta</taxon>
        <taxon>Magnoliopsida</taxon>
        <taxon>eudicotyledons</taxon>
        <taxon>Gunneridae</taxon>
        <taxon>Pentapetalae</taxon>
        <taxon>rosids</taxon>
        <taxon>fabids</taxon>
        <taxon>Malpighiales</taxon>
        <taxon>Linaceae</taxon>
        <taxon>Linum</taxon>
    </lineage>
</organism>
<evidence type="ECO:0000256" key="1">
    <source>
        <dbReference type="PROSITE-ProRule" id="PRU00023"/>
    </source>
</evidence>
<dbReference type="PROSITE" id="PS50297">
    <property type="entry name" value="ANK_REP_REGION"/>
    <property type="match status" value="1"/>
</dbReference>
<proteinExistence type="predicted"/>
<dbReference type="InterPro" id="IPR036770">
    <property type="entry name" value="Ankyrin_rpt-contain_sf"/>
</dbReference>
<dbReference type="AlphaFoldDB" id="A0AAV0H350"/>
<dbReference type="SUPFAM" id="SSF48403">
    <property type="entry name" value="Ankyrin repeat"/>
    <property type="match status" value="1"/>
</dbReference>
<feature type="transmembrane region" description="Helical" evidence="3">
    <location>
        <begin position="549"/>
        <end position="572"/>
    </location>
</feature>
<name>A0AAV0H350_9ROSI</name>
<keyword evidence="3" id="KW-0472">Membrane</keyword>
<feature type="transmembrane region" description="Helical" evidence="3">
    <location>
        <begin position="510"/>
        <end position="529"/>
    </location>
</feature>
<sequence length="666" mass="74212">MGQENTLFDDVMQGRWERVVTAYADPETQKSRITTSEDTALHIAILNGQTEIVRQLVEQIHDEHAAAVLMLQNVRGSTAIHLAAAVGDADMCGSVAYKAPAEVIGISNGEGETPLFLAAMSGKTWNFFLLLDRLEEEKADEICHRRSCKGDTILHAAISGEHFGNKCTHIKHFHMQESNVDDPESFRKETIQGAGFGRRVNLKEVFPPNYATIIDFFKLVLMTLLLILGFGHARVTKIKRMKSAHTWANIVLKTLVDSASLYRYENSGRKPTNGDIDPAQIPEFPTEDQHSQNSVINTNEPETGEKAILVATHMGITDMVDKFMKASPAVNRELDMENENLVLVSYKKENLPHLGSVSKETPILIAAKMGVKEVVQKILETFPIAIHDQDIDNKNVVLLAVENKHVQVFKLLTEKVILKESVFGQVDKDGNSALHLAATFGDSRPWLIPGAGLQMQWELKWYKFVKQSMPPNFFRQYNKRNHTPKQILLETHKQLAKSGSEWLTKTSESCSVVAALVATVAFAGSSTVPGGNKEDTGTPVLEQEPAFNIFAITSLVALCLSVTSLVTFLTILTSRFDHKDFAKSLPRKLIWGLTSLFLSIASMLVSFCAAHFFVLKDSLRMFSYPVYAATCLPVTIFLLSTFSLYYDLICAIYSKEPQHSLKEFHP</sequence>
<protein>
    <recommendedName>
        <fullName evidence="4">PGG domain-containing protein</fullName>
    </recommendedName>
</protein>
<feature type="region of interest" description="Disordered" evidence="2">
    <location>
        <begin position="267"/>
        <end position="299"/>
    </location>
</feature>
<evidence type="ECO:0000256" key="2">
    <source>
        <dbReference type="SAM" id="MobiDB-lite"/>
    </source>
</evidence>